<dbReference type="SUPFAM" id="SSF141457">
    <property type="entry name" value="BH3618-like"/>
    <property type="match status" value="1"/>
</dbReference>
<dbReference type="GO" id="GO:0005737">
    <property type="term" value="C:cytoplasm"/>
    <property type="evidence" value="ECO:0007669"/>
    <property type="project" value="UniProtKB-SubCell"/>
</dbReference>
<dbReference type="GO" id="GO:0044780">
    <property type="term" value="P:bacterial-type flagellum assembly"/>
    <property type="evidence" value="ECO:0007669"/>
    <property type="project" value="UniProtKB-UniRule"/>
</dbReference>
<dbReference type="PANTHER" id="PTHR39190:SF1">
    <property type="entry name" value="FLAGELLAR ASSEMBLY FACTOR FLIW"/>
    <property type="match status" value="1"/>
</dbReference>
<dbReference type="InterPro" id="IPR024046">
    <property type="entry name" value="Flagellar_assmbl_FliW_dom_sf"/>
</dbReference>
<name>A0A161MFV9_9ACTN</name>
<organism evidence="5 6">
    <name type="scientific">Planomonospora sphaerica</name>
    <dbReference type="NCBI Taxonomy" id="161355"/>
    <lineage>
        <taxon>Bacteria</taxon>
        <taxon>Bacillati</taxon>
        <taxon>Actinomycetota</taxon>
        <taxon>Actinomycetes</taxon>
        <taxon>Streptosporangiales</taxon>
        <taxon>Streptosporangiaceae</taxon>
        <taxon>Planomonospora</taxon>
    </lineage>
</organism>
<keyword evidence="5" id="KW-0969">Cilium</keyword>
<dbReference type="STRING" id="161355.PS9374_07134"/>
<keyword evidence="5" id="KW-0282">Flagellum</keyword>
<evidence type="ECO:0000313" key="6">
    <source>
        <dbReference type="Proteomes" id="UP000077701"/>
    </source>
</evidence>
<protein>
    <recommendedName>
        <fullName evidence="4">Flagellar assembly factor FliW</fullName>
    </recommendedName>
</protein>
<evidence type="ECO:0000256" key="2">
    <source>
        <dbReference type="ARBA" id="ARBA00022795"/>
    </source>
</evidence>
<evidence type="ECO:0000256" key="4">
    <source>
        <dbReference type="HAMAP-Rule" id="MF_01185"/>
    </source>
</evidence>
<dbReference type="EMBL" id="BDCX01000032">
    <property type="protein sequence ID" value="GAT71443.1"/>
    <property type="molecule type" value="Genomic_DNA"/>
</dbReference>
<keyword evidence="5" id="KW-0966">Cell projection</keyword>
<proteinExistence type="inferred from homology"/>
<dbReference type="AlphaFoldDB" id="A0A161MFV9"/>
<sequence length="141" mass="15008">MNADTAAPVDTTGGELPAIEFVCPMPGFANHRRFVLVRVDEDGVLYSLRSLEDPDLRFLVISPNPFFPGYEPEIDDETLAMLGAGETSNLLVLLIVTAPGSITDATANLMAPIVVDTATRRAVQTVLSGSDLPVRAPLVSV</sequence>
<dbReference type="RefSeq" id="WP_068904553.1">
    <property type="nucleotide sequence ID" value="NZ_BDCX01000032.1"/>
</dbReference>
<dbReference type="Gene3D" id="2.30.290.10">
    <property type="entry name" value="BH3618-like"/>
    <property type="match status" value="1"/>
</dbReference>
<dbReference type="PANTHER" id="PTHR39190">
    <property type="entry name" value="FLAGELLAR ASSEMBLY FACTOR FLIW"/>
    <property type="match status" value="1"/>
</dbReference>
<evidence type="ECO:0000256" key="3">
    <source>
        <dbReference type="ARBA" id="ARBA00022845"/>
    </source>
</evidence>
<keyword evidence="6" id="KW-1185">Reference proteome</keyword>
<comment type="similarity">
    <text evidence="4">Belongs to the FliW family.</text>
</comment>
<dbReference type="Proteomes" id="UP000077701">
    <property type="component" value="Unassembled WGS sequence"/>
</dbReference>
<keyword evidence="3 4" id="KW-0810">Translation regulation</keyword>
<reference evidence="6" key="2">
    <citation type="submission" date="2016-04" db="EMBL/GenBank/DDBJ databases">
        <title>Planomonospora sphaerica JCM9374 whole genome shotgun sequence.</title>
        <authorList>
            <person name="Suzuki T."/>
            <person name="Dohra H."/>
            <person name="Kodani S."/>
        </authorList>
    </citation>
    <scope>NUCLEOTIDE SEQUENCE [LARGE SCALE GENOMIC DNA]</scope>
    <source>
        <strain evidence="6">JCM 9374</strain>
    </source>
</reference>
<keyword evidence="2 4" id="KW-1005">Bacterial flagellum biogenesis</keyword>
<comment type="subcellular location">
    <subcellularLocation>
        <location evidence="4">Cytoplasm</location>
    </subcellularLocation>
</comment>
<dbReference type="Pfam" id="PF02623">
    <property type="entry name" value="FliW"/>
    <property type="match status" value="1"/>
</dbReference>
<gene>
    <name evidence="4" type="primary">fliW</name>
    <name evidence="5" type="ORF">PS9374_07134</name>
</gene>
<dbReference type="InterPro" id="IPR003775">
    <property type="entry name" value="Flagellar_assembly_factor_FliW"/>
</dbReference>
<comment type="function">
    <text evidence="4">Acts as an anti-CsrA protein, binds CsrA and prevents it from repressing translation of its target genes, one of which is flagellin. Binds to flagellin and participates in the assembly of the flagellum.</text>
</comment>
<reference evidence="5 6" key="1">
    <citation type="journal article" date="2016" name="Genome Announc.">
        <title>Draft Genome Sequence of Planomonospora sphaerica JCM9374, a Rare Actinomycete.</title>
        <authorList>
            <person name="Dohra H."/>
            <person name="Suzuki T."/>
            <person name="Inoue Y."/>
            <person name="Kodani S."/>
        </authorList>
    </citation>
    <scope>NUCLEOTIDE SEQUENCE [LARGE SCALE GENOMIC DNA]</scope>
    <source>
        <strain evidence="5 6">JCM 9374</strain>
    </source>
</reference>
<comment type="caution">
    <text evidence="5">The sequence shown here is derived from an EMBL/GenBank/DDBJ whole genome shotgun (WGS) entry which is preliminary data.</text>
</comment>
<keyword evidence="1 4" id="KW-0963">Cytoplasm</keyword>
<keyword evidence="4" id="KW-0143">Chaperone</keyword>
<comment type="subunit">
    <text evidence="4">Interacts with translational regulator CsrA and flagellin(s).</text>
</comment>
<dbReference type="HAMAP" id="MF_01185">
    <property type="entry name" value="FliW"/>
    <property type="match status" value="1"/>
</dbReference>
<accession>A0A161MFV9</accession>
<evidence type="ECO:0000313" key="5">
    <source>
        <dbReference type="EMBL" id="GAT71443.1"/>
    </source>
</evidence>
<dbReference type="GO" id="GO:0006417">
    <property type="term" value="P:regulation of translation"/>
    <property type="evidence" value="ECO:0007669"/>
    <property type="project" value="UniProtKB-KW"/>
</dbReference>
<evidence type="ECO:0000256" key="1">
    <source>
        <dbReference type="ARBA" id="ARBA00022490"/>
    </source>
</evidence>